<sequence>MVRTICMKIILGIAACDPRGTIGKGNRLPWDYPEDLRFFSHVIGKYPIVMGRKTWEGLPKHHCVHRKVIVFTRHTCVNSSHLIWVSSLEEFDILTLPSPIFVIGGGEIFSLFLENYKIRGCFLTHIRQCYDGEIIFPLSLLEGWKQTVLHQTRDLKFCYYENYSYCYADDFSIR</sequence>
<reference evidence="9 10" key="1">
    <citation type="journal article" date="2014" name="Syst. Appl. Microbiol.">
        <title>Evidence for the existence of two new members of the family Chlamydiaceae and proposal of Chlamydia avium sp. nov. and Chlamydia gallinacea sp. nov.</title>
        <authorList>
            <person name="Sachse K."/>
            <person name="Laroucau K."/>
            <person name="Riege K."/>
            <person name="Wehner S."/>
            <person name="Dilcher M."/>
            <person name="Creasy H.H."/>
            <person name="Weidmann M."/>
            <person name="Myers G."/>
            <person name="Vorimore F."/>
            <person name="Vicari N."/>
            <person name="Magnino S."/>
            <person name="Liebler-Tenorio E."/>
            <person name="Ruettger A."/>
            <person name="Bavoil P.M."/>
            <person name="Hufert F.T."/>
            <person name="Rossello-Mora R."/>
            <person name="Marz M."/>
        </authorList>
    </citation>
    <scope>NUCLEOTIDE SEQUENCE [LARGE SCALE GENOMIC DNA]</scope>
    <source>
        <strain evidence="9 10">10DC88</strain>
    </source>
</reference>
<proteinExistence type="inferred from homology"/>
<evidence type="ECO:0000256" key="1">
    <source>
        <dbReference type="ARBA" id="ARBA00004903"/>
    </source>
</evidence>
<dbReference type="EMBL" id="CP006571">
    <property type="protein sequence ID" value="AHK63633.1"/>
    <property type="molecule type" value="Genomic_DNA"/>
</dbReference>
<dbReference type="STRING" id="1229831.M832_07840"/>
<organism evidence="9 10">
    <name type="scientific">Chlamydia avium 10DC88</name>
    <dbReference type="NCBI Taxonomy" id="1229831"/>
    <lineage>
        <taxon>Bacteria</taxon>
        <taxon>Pseudomonadati</taxon>
        <taxon>Chlamydiota</taxon>
        <taxon>Chlamydiia</taxon>
        <taxon>Chlamydiales</taxon>
        <taxon>Chlamydiaceae</taxon>
        <taxon>Chlamydia/Chlamydophila group</taxon>
        <taxon>Chlamydia</taxon>
    </lineage>
</organism>
<evidence type="ECO:0000256" key="6">
    <source>
        <dbReference type="ARBA" id="ARBA00023002"/>
    </source>
</evidence>
<dbReference type="AlphaFoldDB" id="W8JS19"/>
<dbReference type="InterPro" id="IPR012259">
    <property type="entry name" value="DHFR"/>
</dbReference>
<dbReference type="EC" id="1.5.1.3" evidence="3"/>
<evidence type="ECO:0000259" key="8">
    <source>
        <dbReference type="PROSITE" id="PS51330"/>
    </source>
</evidence>
<evidence type="ECO:0000256" key="7">
    <source>
        <dbReference type="ARBA" id="ARBA00025067"/>
    </source>
</evidence>
<dbReference type="PANTHER" id="PTHR48069">
    <property type="entry name" value="DIHYDROFOLATE REDUCTASE"/>
    <property type="match status" value="1"/>
</dbReference>
<dbReference type="UniPathway" id="UPA00077">
    <property type="reaction ID" value="UER00158"/>
</dbReference>
<dbReference type="GO" id="GO:0006730">
    <property type="term" value="P:one-carbon metabolic process"/>
    <property type="evidence" value="ECO:0007669"/>
    <property type="project" value="UniProtKB-KW"/>
</dbReference>
<evidence type="ECO:0000256" key="4">
    <source>
        <dbReference type="ARBA" id="ARBA00022563"/>
    </source>
</evidence>
<name>W8JS19_9CHLA</name>
<evidence type="ECO:0000313" key="10">
    <source>
        <dbReference type="Proteomes" id="UP000019433"/>
    </source>
</evidence>
<dbReference type="GO" id="GO:0005829">
    <property type="term" value="C:cytosol"/>
    <property type="evidence" value="ECO:0007669"/>
    <property type="project" value="TreeGrafter"/>
</dbReference>
<dbReference type="InterPro" id="IPR024072">
    <property type="entry name" value="DHFR-like_dom_sf"/>
</dbReference>
<dbReference type="Proteomes" id="UP000019433">
    <property type="component" value="Chromosome"/>
</dbReference>
<comment type="similarity">
    <text evidence="2">Belongs to the dihydrofolate reductase family.</text>
</comment>
<evidence type="ECO:0000256" key="2">
    <source>
        <dbReference type="ARBA" id="ARBA00009539"/>
    </source>
</evidence>
<dbReference type="PRINTS" id="PR00070">
    <property type="entry name" value="DHFR"/>
</dbReference>
<dbReference type="PATRIC" id="fig|1229831.3.peg.782"/>
<protein>
    <recommendedName>
        <fullName evidence="3">dihydrofolate reductase</fullName>
        <ecNumber evidence="3">1.5.1.3</ecNumber>
    </recommendedName>
</protein>
<keyword evidence="6 9" id="KW-0560">Oxidoreductase</keyword>
<dbReference type="SUPFAM" id="SSF53597">
    <property type="entry name" value="Dihydrofolate reductase-like"/>
    <property type="match status" value="1"/>
</dbReference>
<gene>
    <name evidence="9" type="primary">folA2</name>
    <name evidence="9" type="ORF">M832_07840</name>
</gene>
<evidence type="ECO:0000313" key="9">
    <source>
        <dbReference type="EMBL" id="AHK63633.1"/>
    </source>
</evidence>
<dbReference type="GO" id="GO:0046654">
    <property type="term" value="P:tetrahydrofolate biosynthetic process"/>
    <property type="evidence" value="ECO:0007669"/>
    <property type="project" value="UniProtKB-UniPathway"/>
</dbReference>
<dbReference type="Gene3D" id="3.40.430.10">
    <property type="entry name" value="Dihydrofolate Reductase, subunit A"/>
    <property type="match status" value="1"/>
</dbReference>
<accession>W8JS19</accession>
<dbReference type="PANTHER" id="PTHR48069:SF3">
    <property type="entry name" value="DIHYDROFOLATE REDUCTASE"/>
    <property type="match status" value="1"/>
</dbReference>
<feature type="domain" description="DHFR" evidence="8">
    <location>
        <begin position="9"/>
        <end position="174"/>
    </location>
</feature>
<comment type="pathway">
    <text evidence="1">Cofactor biosynthesis; tetrahydrofolate biosynthesis; 5,6,7,8-tetrahydrofolate from 7,8-dihydrofolate: step 1/1.</text>
</comment>
<dbReference type="GO" id="GO:0046655">
    <property type="term" value="P:folic acid metabolic process"/>
    <property type="evidence" value="ECO:0007669"/>
    <property type="project" value="TreeGrafter"/>
</dbReference>
<dbReference type="eggNOG" id="COG0262">
    <property type="taxonomic scope" value="Bacteria"/>
</dbReference>
<comment type="function">
    <text evidence="7">Key enzyme in folate metabolism. Catalyzes an essential reaction for de novo glycine and purine synthesis, and for DNA precursor synthesis.</text>
</comment>
<dbReference type="Pfam" id="PF00186">
    <property type="entry name" value="DHFR_1"/>
    <property type="match status" value="1"/>
</dbReference>
<keyword evidence="5" id="KW-0521">NADP</keyword>
<dbReference type="GO" id="GO:0050661">
    <property type="term" value="F:NADP binding"/>
    <property type="evidence" value="ECO:0007669"/>
    <property type="project" value="InterPro"/>
</dbReference>
<dbReference type="PROSITE" id="PS51330">
    <property type="entry name" value="DHFR_2"/>
    <property type="match status" value="1"/>
</dbReference>
<evidence type="ECO:0000256" key="5">
    <source>
        <dbReference type="ARBA" id="ARBA00022857"/>
    </source>
</evidence>
<dbReference type="CDD" id="cd00209">
    <property type="entry name" value="DHFR"/>
    <property type="match status" value="1"/>
</dbReference>
<dbReference type="GO" id="GO:0004146">
    <property type="term" value="F:dihydrofolate reductase activity"/>
    <property type="evidence" value="ECO:0007669"/>
    <property type="project" value="UniProtKB-EC"/>
</dbReference>
<keyword evidence="4" id="KW-0554">One-carbon metabolism</keyword>
<dbReference type="InterPro" id="IPR001796">
    <property type="entry name" value="DHFR_dom"/>
</dbReference>
<dbReference type="HOGENOM" id="CLU_043966_5_2_0"/>
<dbReference type="GO" id="GO:0046452">
    <property type="term" value="P:dihydrofolate metabolic process"/>
    <property type="evidence" value="ECO:0007669"/>
    <property type="project" value="TreeGrafter"/>
</dbReference>
<evidence type="ECO:0000256" key="3">
    <source>
        <dbReference type="ARBA" id="ARBA00012856"/>
    </source>
</evidence>
<dbReference type="KEGG" id="cav:M832_07840"/>